<dbReference type="InterPro" id="IPR001254">
    <property type="entry name" value="Trypsin_dom"/>
</dbReference>
<evidence type="ECO:0000313" key="5">
    <source>
        <dbReference type="Proteomes" id="UP000028045"/>
    </source>
</evidence>
<evidence type="ECO:0000259" key="3">
    <source>
        <dbReference type="PROSITE" id="PS50240"/>
    </source>
</evidence>
<dbReference type="AlphaFoldDB" id="A0A084AZT2"/>
<dbReference type="PROSITE" id="PS50240">
    <property type="entry name" value="TRYPSIN_DOM"/>
    <property type="match status" value="1"/>
</dbReference>
<keyword evidence="5" id="KW-1185">Reference proteome</keyword>
<accession>A0A084AZT2</accession>
<dbReference type="InterPro" id="IPR043504">
    <property type="entry name" value="Peptidase_S1_PA_chymotrypsin"/>
</dbReference>
<evidence type="ECO:0000256" key="2">
    <source>
        <dbReference type="RuleBase" id="RU363034"/>
    </source>
</evidence>
<organism evidence="4 5">
    <name type="scientific">Stachybotrys chartarum (strain CBS 109288 / IBT 7711)</name>
    <name type="common">Toxic black mold</name>
    <name type="synonym">Stilbospora chartarum</name>
    <dbReference type="NCBI Taxonomy" id="1280523"/>
    <lineage>
        <taxon>Eukaryota</taxon>
        <taxon>Fungi</taxon>
        <taxon>Dikarya</taxon>
        <taxon>Ascomycota</taxon>
        <taxon>Pezizomycotina</taxon>
        <taxon>Sordariomycetes</taxon>
        <taxon>Hypocreomycetidae</taxon>
        <taxon>Hypocreales</taxon>
        <taxon>Stachybotryaceae</taxon>
        <taxon>Stachybotrys</taxon>
    </lineage>
</organism>
<dbReference type="PROSITE" id="PS00135">
    <property type="entry name" value="TRYPSIN_SER"/>
    <property type="match status" value="1"/>
</dbReference>
<dbReference type="HOGENOM" id="CLU_006842_7_1_1"/>
<dbReference type="InterPro" id="IPR009003">
    <property type="entry name" value="Peptidase_S1_PA"/>
</dbReference>
<evidence type="ECO:0000256" key="1">
    <source>
        <dbReference type="ARBA" id="ARBA00023157"/>
    </source>
</evidence>
<keyword evidence="2" id="KW-0720">Serine protease</keyword>
<dbReference type="GO" id="GO:0004252">
    <property type="term" value="F:serine-type endopeptidase activity"/>
    <property type="evidence" value="ECO:0007669"/>
    <property type="project" value="InterPro"/>
</dbReference>
<keyword evidence="1" id="KW-1015">Disulfide bond</keyword>
<dbReference type="EMBL" id="KL648406">
    <property type="protein sequence ID" value="KEY70811.1"/>
    <property type="molecule type" value="Genomic_DNA"/>
</dbReference>
<dbReference type="PRINTS" id="PR00722">
    <property type="entry name" value="CHYMOTRYPSIN"/>
</dbReference>
<dbReference type="InterPro" id="IPR018114">
    <property type="entry name" value="TRYPSIN_HIS"/>
</dbReference>
<name>A0A084AZT2_STACB</name>
<dbReference type="GO" id="GO:0006508">
    <property type="term" value="P:proteolysis"/>
    <property type="evidence" value="ECO:0007669"/>
    <property type="project" value="UniProtKB-KW"/>
</dbReference>
<dbReference type="Pfam" id="PF00089">
    <property type="entry name" value="Trypsin"/>
    <property type="match status" value="1"/>
</dbReference>
<dbReference type="SUPFAM" id="SSF50494">
    <property type="entry name" value="Trypsin-like serine proteases"/>
    <property type="match status" value="1"/>
</dbReference>
<evidence type="ECO:0000313" key="4">
    <source>
        <dbReference type="EMBL" id="KEY70811.1"/>
    </source>
</evidence>
<dbReference type="PROSITE" id="PS00134">
    <property type="entry name" value="TRYPSIN_HIS"/>
    <property type="match status" value="1"/>
</dbReference>
<dbReference type="Gene3D" id="2.40.10.10">
    <property type="entry name" value="Trypsin-like serine proteases"/>
    <property type="match status" value="2"/>
</dbReference>
<gene>
    <name evidence="4" type="ORF">S7711_09829</name>
</gene>
<proteinExistence type="predicted"/>
<feature type="domain" description="Peptidase S1" evidence="3">
    <location>
        <begin position="1"/>
        <end position="187"/>
    </location>
</feature>
<dbReference type="PANTHER" id="PTHR24252:SF7">
    <property type="entry name" value="HYALIN"/>
    <property type="match status" value="1"/>
</dbReference>
<dbReference type="PANTHER" id="PTHR24252">
    <property type="entry name" value="ACROSIN-RELATED"/>
    <property type="match status" value="1"/>
</dbReference>
<dbReference type="InterPro" id="IPR001314">
    <property type="entry name" value="Peptidase_S1A"/>
</dbReference>
<dbReference type="Proteomes" id="UP000028045">
    <property type="component" value="Unassembled WGS sequence"/>
</dbReference>
<dbReference type="CDD" id="cd00190">
    <property type="entry name" value="Tryp_SPc"/>
    <property type="match status" value="1"/>
</dbReference>
<sequence>MYGGSLLDANTVITAAHCSLYTTRDVAVRAGSLKHNSGGTVGGVSRIIIHPEYGLPAFGSNDVAIWKLSTPIRTSSTIGYATLAASGSDPIAGSSSQVAGCYSTDLLKVTVPIVSRSNCTNNYGPDRVTDSMMCAGLSQGGKDACQGDSGGPLVDSSKRLIVFPGELVVLCLITLASIFESVPSALY</sequence>
<reference evidence="4 5" key="1">
    <citation type="journal article" date="2014" name="BMC Genomics">
        <title>Comparative genome sequencing reveals chemotype-specific gene clusters in the toxigenic black mold Stachybotrys.</title>
        <authorList>
            <person name="Semeiks J."/>
            <person name="Borek D."/>
            <person name="Otwinowski Z."/>
            <person name="Grishin N.V."/>
        </authorList>
    </citation>
    <scope>NUCLEOTIDE SEQUENCE [LARGE SCALE GENOMIC DNA]</scope>
    <source>
        <strain evidence="5">CBS 109288 / IBT 7711</strain>
    </source>
</reference>
<dbReference type="SMART" id="SM00020">
    <property type="entry name" value="Tryp_SPc"/>
    <property type="match status" value="1"/>
</dbReference>
<protein>
    <recommendedName>
        <fullName evidence="3">Peptidase S1 domain-containing protein</fullName>
    </recommendedName>
</protein>
<dbReference type="InterPro" id="IPR033116">
    <property type="entry name" value="TRYPSIN_SER"/>
</dbReference>
<keyword evidence="2" id="KW-0378">Hydrolase</keyword>
<dbReference type="OrthoDB" id="6380398at2759"/>
<keyword evidence="2" id="KW-0645">Protease</keyword>